<evidence type="ECO:0000259" key="12">
    <source>
        <dbReference type="Pfam" id="PF03895"/>
    </source>
</evidence>
<name>A0ABP9K5H1_9SPHN</name>
<comment type="similarity">
    <text evidence="3">Belongs to the autotransporter-2 (AT-2) (TC 1.B.40) family.</text>
</comment>
<evidence type="ECO:0008006" key="16">
    <source>
        <dbReference type="Google" id="ProtNLM"/>
    </source>
</evidence>
<feature type="signal peptide" evidence="11">
    <location>
        <begin position="1"/>
        <end position="20"/>
    </location>
</feature>
<dbReference type="Gene3D" id="1.20.5.170">
    <property type="match status" value="6"/>
</dbReference>
<evidence type="ECO:0000313" key="14">
    <source>
        <dbReference type="EMBL" id="GAA5051796.1"/>
    </source>
</evidence>
<keyword evidence="4" id="KW-0813">Transport</keyword>
<feature type="domain" description="Trimeric autotransporter adhesin YadA-like stalk" evidence="13">
    <location>
        <begin position="753"/>
        <end position="796"/>
    </location>
</feature>
<evidence type="ECO:0000313" key="15">
    <source>
        <dbReference type="Proteomes" id="UP001500518"/>
    </source>
</evidence>
<feature type="domain" description="Trimeric autotransporter adhesin YadA-like stalk" evidence="13">
    <location>
        <begin position="843"/>
        <end position="879"/>
    </location>
</feature>
<evidence type="ECO:0000256" key="6">
    <source>
        <dbReference type="ARBA" id="ARBA00022692"/>
    </source>
</evidence>
<feature type="domain" description="Trimeric autotransporter adhesin YadA-like stalk" evidence="13">
    <location>
        <begin position="552"/>
        <end position="590"/>
    </location>
</feature>
<dbReference type="Pfam" id="PF05662">
    <property type="entry name" value="YadA_stalk"/>
    <property type="match status" value="7"/>
</dbReference>
<keyword evidence="8" id="KW-0653">Protein transport</keyword>
<evidence type="ECO:0000256" key="4">
    <source>
        <dbReference type="ARBA" id="ARBA00022448"/>
    </source>
</evidence>
<evidence type="ECO:0000256" key="8">
    <source>
        <dbReference type="ARBA" id="ARBA00022927"/>
    </source>
</evidence>
<dbReference type="RefSeq" id="WP_346032215.1">
    <property type="nucleotide sequence ID" value="NZ_BAABHV010000009.1"/>
</dbReference>
<organism evidence="14 15">
    <name type="scientific">Erythrobacter westpacificensis</name>
    <dbReference type="NCBI Taxonomy" id="1055231"/>
    <lineage>
        <taxon>Bacteria</taxon>
        <taxon>Pseudomonadati</taxon>
        <taxon>Pseudomonadota</taxon>
        <taxon>Alphaproteobacteria</taxon>
        <taxon>Sphingomonadales</taxon>
        <taxon>Erythrobacteraceae</taxon>
        <taxon>Erythrobacter/Porphyrobacter group</taxon>
        <taxon>Erythrobacter</taxon>
    </lineage>
</organism>
<reference evidence="15" key="1">
    <citation type="journal article" date="2019" name="Int. J. Syst. Evol. Microbiol.">
        <title>The Global Catalogue of Microorganisms (GCM) 10K type strain sequencing project: providing services to taxonomists for standard genome sequencing and annotation.</title>
        <authorList>
            <consortium name="The Broad Institute Genomics Platform"/>
            <consortium name="The Broad Institute Genome Sequencing Center for Infectious Disease"/>
            <person name="Wu L."/>
            <person name="Ma J."/>
        </authorList>
    </citation>
    <scope>NUCLEOTIDE SEQUENCE [LARGE SCALE GENOMIC DNA]</scope>
    <source>
        <strain evidence="15">JCM 18014</strain>
    </source>
</reference>
<sequence length="976" mass="97528">MRKTNTAILRATMMAGVGVASLTAPGLTKPVQAQALQPVVDVCTGISLDDSVLTDVLNTTVVPTATGLETLYDNLLSIELDLGIGTIDLLDIPDVDLGIAETTAALASGDAVTLQVLDTDGNLVSPGDCNLQADNYTLSDEAGLAIGGNQITGLGAEGLTASAGELDAIALGNNASTTVGANGAIAIGTDASATAANSVALGAGSIADRGAQTGYTADFLAGTFDSVGSVSVGAPGALRQITNVAPGSAPTDAATVGQVQAAIDSVSGAVANAVQYDDATQTSITLGGAGGTTIANLADGEVSATSGEAVNGSQLFATNQDVAANASDIADLQTDVATNTTNITNLQTDVAANTTDIAALQDTAVQYDDATQASVTLGGAGGTTIGNLADGEVSATSDEAVNGSQLFATNENVAANTGDIADLQTDMATNTTDITNLQADVTTNTTDIAELQDTAVQYDDATQASVTLGGAGGTTVTNVADGALSAGSSDAVNGSQLFATNTQVDANTAAIQANADAILAIETNGDPLGVTYDDATRTSVTFDGAGGTTLANVRDGEVSATSDEAVNGSQLFETNEAVADLDTRVTTNEGDIVDLDNRVTTNETDIANIDARVTVSEGDIATNTTDIANLDDRVTINEGDIADIDARVTVNEGDIANNTTEIANLDDRVTVNEGDISDIDARVTVNEGDIADNSTAIANIDNRVTVNETSIVEVQQQLANVPIGYVADADPTMLSDTPTNTAALIGAGGDPVRVTNVAAGNVAAGSTDAVNGSQLAATNAAVAENRVDIDQNTSDIATINANLSGSTVVAVQYSDPDNPTQSNGGTITQDVTFVGLDSSAPVRVHNVANGTLANDAVNLGQLQAGLADVMSSSMEYTDQRFDIISAGLDQLAFDLDELRDEAFAGTAGAMALAGVPQTMDPGRSMVGGAIGHYRGETAFAIGASTTFNDGAGVLSVGGTIDTNGKGGFSAGAGISF</sequence>
<protein>
    <recommendedName>
        <fullName evidence="16">Trimeric autotransporter adhesin YadA-like C-terminal membrane anchor domain-containing protein</fullName>
    </recommendedName>
</protein>
<dbReference type="InterPro" id="IPR011049">
    <property type="entry name" value="Serralysin-like_metalloprot_C"/>
</dbReference>
<evidence type="ECO:0000256" key="10">
    <source>
        <dbReference type="ARBA" id="ARBA00023237"/>
    </source>
</evidence>
<keyword evidence="7 11" id="KW-0732">Signal</keyword>
<feature type="domain" description="Trimeric autotransporter adhesin YadA-like stalk" evidence="13">
    <location>
        <begin position="294"/>
        <end position="334"/>
    </location>
</feature>
<comment type="subcellular location">
    <subcellularLocation>
        <location evidence="2">Cell outer membrane</location>
    </subcellularLocation>
    <subcellularLocation>
        <location evidence="1">Cell surface</location>
    </subcellularLocation>
</comment>
<dbReference type="Gene3D" id="2.150.10.10">
    <property type="entry name" value="Serralysin-like metalloprotease, C-terminal"/>
    <property type="match status" value="2"/>
</dbReference>
<dbReference type="Gene3D" id="6.10.250.2040">
    <property type="match status" value="1"/>
</dbReference>
<keyword evidence="5" id="KW-1134">Transmembrane beta strand</keyword>
<feature type="domain" description="Trimeric autotransporter adhesin YadA-like C-terminal membrane anchor" evidence="12">
    <location>
        <begin position="916"/>
        <end position="976"/>
    </location>
</feature>
<dbReference type="InterPro" id="IPR005594">
    <property type="entry name" value="YadA_C"/>
</dbReference>
<evidence type="ECO:0000256" key="5">
    <source>
        <dbReference type="ARBA" id="ARBA00022452"/>
    </source>
</evidence>
<dbReference type="Gene3D" id="3.30.1300.30">
    <property type="entry name" value="GSPII I/J protein-like"/>
    <property type="match status" value="1"/>
</dbReference>
<keyword evidence="10" id="KW-0998">Cell outer membrane</keyword>
<evidence type="ECO:0000256" key="3">
    <source>
        <dbReference type="ARBA" id="ARBA00005848"/>
    </source>
</evidence>
<keyword evidence="15" id="KW-1185">Reference proteome</keyword>
<proteinExistence type="inferred from homology"/>
<dbReference type="Gene3D" id="1.20.5.340">
    <property type="match status" value="1"/>
</dbReference>
<evidence type="ECO:0000256" key="1">
    <source>
        <dbReference type="ARBA" id="ARBA00004241"/>
    </source>
</evidence>
<feature type="domain" description="Trimeric autotransporter adhesin YadA-like stalk" evidence="13">
    <location>
        <begin position="240"/>
        <end position="274"/>
    </location>
</feature>
<keyword evidence="9" id="KW-0472">Membrane</keyword>
<dbReference type="Pfam" id="PF03895">
    <property type="entry name" value="YadA_anchor"/>
    <property type="match status" value="1"/>
</dbReference>
<dbReference type="Proteomes" id="UP001500518">
    <property type="component" value="Unassembled WGS sequence"/>
</dbReference>
<evidence type="ECO:0000256" key="11">
    <source>
        <dbReference type="SAM" id="SignalP"/>
    </source>
</evidence>
<dbReference type="InterPro" id="IPR045584">
    <property type="entry name" value="Pilin-like"/>
</dbReference>
<dbReference type="InterPro" id="IPR008635">
    <property type="entry name" value="Coiled_stalk_dom"/>
</dbReference>
<evidence type="ECO:0000256" key="7">
    <source>
        <dbReference type="ARBA" id="ARBA00022729"/>
    </source>
</evidence>
<dbReference type="SUPFAM" id="SSF54523">
    <property type="entry name" value="Pili subunits"/>
    <property type="match status" value="1"/>
</dbReference>
<evidence type="ECO:0000259" key="13">
    <source>
        <dbReference type="Pfam" id="PF05662"/>
    </source>
</evidence>
<feature type="domain" description="Trimeric autotransporter adhesin YadA-like stalk" evidence="13">
    <location>
        <begin position="476"/>
        <end position="517"/>
    </location>
</feature>
<gene>
    <name evidence="14" type="ORF">GCM10023208_12040</name>
</gene>
<keyword evidence="6" id="KW-0812">Transmembrane</keyword>
<evidence type="ECO:0000256" key="9">
    <source>
        <dbReference type="ARBA" id="ARBA00023136"/>
    </source>
</evidence>
<feature type="chain" id="PRO_5045867012" description="Trimeric autotransporter adhesin YadA-like C-terminal membrane anchor domain-containing protein" evidence="11">
    <location>
        <begin position="21"/>
        <end position="976"/>
    </location>
</feature>
<dbReference type="SUPFAM" id="SSF101967">
    <property type="entry name" value="Adhesin YadA, collagen-binding domain"/>
    <property type="match status" value="1"/>
</dbReference>
<evidence type="ECO:0000256" key="2">
    <source>
        <dbReference type="ARBA" id="ARBA00004442"/>
    </source>
</evidence>
<comment type="caution">
    <text evidence="14">The sequence shown here is derived from an EMBL/GenBank/DDBJ whole genome shotgun (WGS) entry which is preliminary data.</text>
</comment>
<accession>A0ABP9K5H1</accession>
<feature type="domain" description="Trimeric autotransporter adhesin YadA-like stalk" evidence="13">
    <location>
        <begin position="385"/>
        <end position="424"/>
    </location>
</feature>
<dbReference type="EMBL" id="BAABHV010000009">
    <property type="protein sequence ID" value="GAA5051796.1"/>
    <property type="molecule type" value="Genomic_DNA"/>
</dbReference>